<proteinExistence type="predicted"/>
<organism evidence="2 3">
    <name type="scientific">Xenopus laevis</name>
    <name type="common">African clawed frog</name>
    <dbReference type="NCBI Taxonomy" id="8355"/>
    <lineage>
        <taxon>Eukaryota</taxon>
        <taxon>Metazoa</taxon>
        <taxon>Chordata</taxon>
        <taxon>Craniata</taxon>
        <taxon>Vertebrata</taxon>
        <taxon>Euteleostomi</taxon>
        <taxon>Amphibia</taxon>
        <taxon>Batrachia</taxon>
        <taxon>Anura</taxon>
        <taxon>Pipoidea</taxon>
        <taxon>Pipidae</taxon>
        <taxon>Xenopodinae</taxon>
        <taxon>Xenopus</taxon>
        <taxon>Xenopus</taxon>
    </lineage>
</organism>
<dbReference type="Proteomes" id="UP000694892">
    <property type="component" value="Chromosome 6S"/>
</dbReference>
<evidence type="ECO:0000256" key="1">
    <source>
        <dbReference type="SAM" id="MobiDB-lite"/>
    </source>
</evidence>
<feature type="compositionally biased region" description="Polar residues" evidence="1">
    <location>
        <begin position="78"/>
        <end position="88"/>
    </location>
</feature>
<gene>
    <name evidence="2" type="ORF">XELAEV_18032589mg</name>
</gene>
<dbReference type="AlphaFoldDB" id="A0A974CHZ4"/>
<sequence length="97" mass="10801">MFSPRKKRSQKPKLIDSLVLGVPSDVLSLPRAQFSWRRDWNWEEPVGTGLGNAHGETGQMDHVPQSSEIQLKSFGETPRSTVSNTRLGSHNPGFISD</sequence>
<accession>A0A974CHZ4</accession>
<evidence type="ECO:0000313" key="2">
    <source>
        <dbReference type="EMBL" id="OCT73627.1"/>
    </source>
</evidence>
<feature type="region of interest" description="Disordered" evidence="1">
    <location>
        <begin position="47"/>
        <end position="97"/>
    </location>
</feature>
<protein>
    <submittedName>
        <fullName evidence="2">Uncharacterized protein</fullName>
    </submittedName>
</protein>
<reference evidence="3" key="1">
    <citation type="journal article" date="2016" name="Nature">
        <title>Genome evolution in the allotetraploid frog Xenopus laevis.</title>
        <authorList>
            <person name="Session A.M."/>
            <person name="Uno Y."/>
            <person name="Kwon T."/>
            <person name="Chapman J.A."/>
            <person name="Toyoda A."/>
            <person name="Takahashi S."/>
            <person name="Fukui A."/>
            <person name="Hikosaka A."/>
            <person name="Suzuki A."/>
            <person name="Kondo M."/>
            <person name="van Heeringen S.J."/>
            <person name="Quigley I."/>
            <person name="Heinz S."/>
            <person name="Ogino H."/>
            <person name="Ochi H."/>
            <person name="Hellsten U."/>
            <person name="Lyons J.B."/>
            <person name="Simakov O."/>
            <person name="Putnam N."/>
            <person name="Stites J."/>
            <person name="Kuroki Y."/>
            <person name="Tanaka T."/>
            <person name="Michiue T."/>
            <person name="Watanabe M."/>
            <person name="Bogdanovic O."/>
            <person name="Lister R."/>
            <person name="Georgiou G."/>
            <person name="Paranjpe S.S."/>
            <person name="van Kruijsbergen I."/>
            <person name="Shu S."/>
            <person name="Carlson J."/>
            <person name="Kinoshita T."/>
            <person name="Ohta Y."/>
            <person name="Mawaribuchi S."/>
            <person name="Jenkins J."/>
            <person name="Grimwood J."/>
            <person name="Schmutz J."/>
            <person name="Mitros T."/>
            <person name="Mozaffari S.V."/>
            <person name="Suzuki Y."/>
            <person name="Haramoto Y."/>
            <person name="Yamamoto T.S."/>
            <person name="Takagi C."/>
            <person name="Heald R."/>
            <person name="Miller K."/>
            <person name="Haudenschild C."/>
            <person name="Kitzman J."/>
            <person name="Nakayama T."/>
            <person name="Izutsu Y."/>
            <person name="Robert J."/>
            <person name="Fortriede J."/>
            <person name="Burns K."/>
            <person name="Lotay V."/>
            <person name="Karimi K."/>
            <person name="Yasuoka Y."/>
            <person name="Dichmann D.S."/>
            <person name="Flajnik M.F."/>
            <person name="Houston D.W."/>
            <person name="Shendure J."/>
            <person name="DuPasquier L."/>
            <person name="Vize P.D."/>
            <person name="Zorn A.M."/>
            <person name="Ito M."/>
            <person name="Marcotte E.M."/>
            <person name="Wallingford J.B."/>
            <person name="Ito Y."/>
            <person name="Asashima M."/>
            <person name="Ueno N."/>
            <person name="Matsuda Y."/>
            <person name="Veenstra G.J."/>
            <person name="Fujiyama A."/>
            <person name="Harland R.M."/>
            <person name="Taira M."/>
            <person name="Rokhsar D.S."/>
        </authorList>
    </citation>
    <scope>NUCLEOTIDE SEQUENCE [LARGE SCALE GENOMIC DNA]</scope>
    <source>
        <strain evidence="3">J</strain>
    </source>
</reference>
<name>A0A974CHZ4_XENLA</name>
<dbReference type="EMBL" id="CM004477">
    <property type="protein sequence ID" value="OCT73627.1"/>
    <property type="molecule type" value="Genomic_DNA"/>
</dbReference>
<evidence type="ECO:0000313" key="3">
    <source>
        <dbReference type="Proteomes" id="UP000694892"/>
    </source>
</evidence>